<name>A0A1M7DS56_9RHOB</name>
<keyword evidence="1" id="KW-0812">Transmembrane</keyword>
<proteinExistence type="predicted"/>
<evidence type="ECO:0000313" key="3">
    <source>
        <dbReference type="Proteomes" id="UP000184191"/>
    </source>
</evidence>
<gene>
    <name evidence="2" type="ORF">SAMN05444414_1493</name>
</gene>
<evidence type="ECO:0000256" key="1">
    <source>
        <dbReference type="SAM" id="Phobius"/>
    </source>
</evidence>
<sequence>MAYSIEPKQPSRLPPDRWVRGVPTPLQMLLALALAAGAVYLAEVFWTDIATPARSLLYTVIHENGHAIPEVLSQDGEVLEIFFNMDGSGYVLSTGGSDTMLRVGLGLMLPVLVAALLTVLGLLRFGLAITLGLIFIVLFWQAVFFGREHDMRVFWTICYWALPALIVAFCPWPLLRSTAVLIYAVALTLGVIDALPYLHVEYVDRPAPFTAGMEPAPQAAPSSIQSPERAYKIPSDIRELADYWGAEEIAQPRRYIHALMIACALLAAAAIISFNLRYRS</sequence>
<protein>
    <recommendedName>
        <fullName evidence="4">Peptidase M50B-like</fullName>
    </recommendedName>
</protein>
<keyword evidence="1" id="KW-0472">Membrane</keyword>
<dbReference type="STRING" id="1054996.SAMN05444414_1493"/>
<feature type="transmembrane region" description="Helical" evidence="1">
    <location>
        <begin position="100"/>
        <end position="119"/>
    </location>
</feature>
<organism evidence="2 3">
    <name type="scientific">Roseovarius marisflavi</name>
    <dbReference type="NCBI Taxonomy" id="1054996"/>
    <lineage>
        <taxon>Bacteria</taxon>
        <taxon>Pseudomonadati</taxon>
        <taxon>Pseudomonadota</taxon>
        <taxon>Alphaproteobacteria</taxon>
        <taxon>Rhodobacterales</taxon>
        <taxon>Roseobacteraceae</taxon>
        <taxon>Roseovarius</taxon>
    </lineage>
</organism>
<dbReference type="AlphaFoldDB" id="A0A1M7DS56"/>
<dbReference type="EMBL" id="FRBN01000049">
    <property type="protein sequence ID" value="SHL82213.1"/>
    <property type="molecule type" value="Genomic_DNA"/>
</dbReference>
<feature type="transmembrane region" description="Helical" evidence="1">
    <location>
        <begin position="26"/>
        <end position="46"/>
    </location>
</feature>
<keyword evidence="3" id="KW-1185">Reference proteome</keyword>
<feature type="transmembrane region" description="Helical" evidence="1">
    <location>
        <begin position="180"/>
        <end position="198"/>
    </location>
</feature>
<feature type="transmembrane region" description="Helical" evidence="1">
    <location>
        <begin position="153"/>
        <end position="174"/>
    </location>
</feature>
<accession>A0A1M7DS56</accession>
<feature type="transmembrane region" description="Helical" evidence="1">
    <location>
        <begin position="255"/>
        <end position="276"/>
    </location>
</feature>
<evidence type="ECO:0008006" key="4">
    <source>
        <dbReference type="Google" id="ProtNLM"/>
    </source>
</evidence>
<feature type="transmembrane region" description="Helical" evidence="1">
    <location>
        <begin position="125"/>
        <end position="146"/>
    </location>
</feature>
<evidence type="ECO:0000313" key="2">
    <source>
        <dbReference type="EMBL" id="SHL82213.1"/>
    </source>
</evidence>
<keyword evidence="1" id="KW-1133">Transmembrane helix</keyword>
<dbReference type="Proteomes" id="UP000184191">
    <property type="component" value="Unassembled WGS sequence"/>
</dbReference>
<reference evidence="3" key="1">
    <citation type="submission" date="2016-11" db="EMBL/GenBank/DDBJ databases">
        <authorList>
            <person name="Varghese N."/>
            <person name="Submissions S."/>
        </authorList>
    </citation>
    <scope>NUCLEOTIDE SEQUENCE [LARGE SCALE GENOMIC DNA]</scope>
    <source>
        <strain evidence="3">DSM 29327</strain>
    </source>
</reference>